<dbReference type="EMBL" id="CP016379">
    <property type="protein sequence ID" value="AZR72256.1"/>
    <property type="molecule type" value="Genomic_DNA"/>
</dbReference>
<keyword evidence="4 12" id="KW-0479">Metal-binding</keyword>
<organism evidence="14 15">
    <name type="scientific">Anoxybacter fermentans</name>
    <dbReference type="NCBI Taxonomy" id="1323375"/>
    <lineage>
        <taxon>Bacteria</taxon>
        <taxon>Bacillati</taxon>
        <taxon>Bacillota</taxon>
        <taxon>Clostridia</taxon>
        <taxon>Halanaerobiales</taxon>
        <taxon>Anoxybacter</taxon>
    </lineage>
</organism>
<feature type="binding site" evidence="11">
    <location>
        <position position="254"/>
    </location>
    <ligand>
        <name>substrate</name>
    </ligand>
</feature>
<dbReference type="SUPFAM" id="SSF51556">
    <property type="entry name" value="Metallo-dependent hydrolases"/>
    <property type="match status" value="1"/>
</dbReference>
<comment type="similarity">
    <text evidence="1 9">Belongs to the metallo-dependent hydrolases superfamily. NagA family.</text>
</comment>
<comment type="cofactor">
    <cofactor evidence="12">
        <name>a divalent metal cation</name>
        <dbReference type="ChEBI" id="CHEBI:60240"/>
    </cofactor>
    <text evidence="12">Binds 1 divalent metal cation per subunit.</text>
</comment>
<feature type="binding site" evidence="11">
    <location>
        <begin position="223"/>
        <end position="224"/>
    </location>
    <ligand>
        <name>substrate</name>
    </ligand>
</feature>
<evidence type="ECO:0000256" key="12">
    <source>
        <dbReference type="PIRSR" id="PIRSR038994-3"/>
    </source>
</evidence>
<dbReference type="InterPro" id="IPR011059">
    <property type="entry name" value="Metal-dep_hydrolase_composite"/>
</dbReference>
<dbReference type="CDD" id="cd00854">
    <property type="entry name" value="NagA"/>
    <property type="match status" value="1"/>
</dbReference>
<evidence type="ECO:0000256" key="5">
    <source>
        <dbReference type="ARBA" id="ARBA00022801"/>
    </source>
</evidence>
<evidence type="ECO:0000256" key="4">
    <source>
        <dbReference type="ARBA" id="ARBA00022723"/>
    </source>
</evidence>
<name>A0A3Q9HP04_9FIRM</name>
<feature type="binding site" evidence="11">
    <location>
        <position position="145"/>
    </location>
    <ligand>
        <name>substrate</name>
    </ligand>
</feature>
<dbReference type="Proteomes" id="UP000267250">
    <property type="component" value="Chromosome"/>
</dbReference>
<dbReference type="KEGG" id="aft:BBF96_01890"/>
<evidence type="ECO:0000259" key="13">
    <source>
        <dbReference type="Pfam" id="PF01979"/>
    </source>
</evidence>
<dbReference type="GO" id="GO:0006046">
    <property type="term" value="P:N-acetylglucosamine catabolic process"/>
    <property type="evidence" value="ECO:0007669"/>
    <property type="project" value="TreeGrafter"/>
</dbReference>
<feature type="active site" description="Proton donor/acceptor" evidence="10">
    <location>
        <position position="277"/>
    </location>
</feature>
<dbReference type="AlphaFoldDB" id="A0A3Q9HP04"/>
<keyword evidence="6 9" id="KW-0119">Carbohydrate metabolism</keyword>
<comment type="pathway">
    <text evidence="8">Amino-sugar metabolism; N-acetylneuraminate degradation; D-fructose 6-phosphate from N-acetylneuraminate: step 4/5.</text>
</comment>
<feature type="domain" description="Amidohydrolase-related" evidence="13">
    <location>
        <begin position="55"/>
        <end position="383"/>
    </location>
</feature>
<evidence type="ECO:0000256" key="11">
    <source>
        <dbReference type="PIRSR" id="PIRSR038994-2"/>
    </source>
</evidence>
<dbReference type="InterPro" id="IPR003764">
    <property type="entry name" value="GlcNAc_6-P_deAcase"/>
</dbReference>
<keyword evidence="5 9" id="KW-0378">Hydrolase</keyword>
<dbReference type="SUPFAM" id="SSF51338">
    <property type="entry name" value="Composite domain of metallo-dependent hydrolases"/>
    <property type="match status" value="1"/>
</dbReference>
<evidence type="ECO:0000256" key="6">
    <source>
        <dbReference type="ARBA" id="ARBA00023277"/>
    </source>
</evidence>
<dbReference type="Gene3D" id="2.30.40.10">
    <property type="entry name" value="Urease, subunit C, domain 1"/>
    <property type="match status" value="1"/>
</dbReference>
<dbReference type="EC" id="3.5.1.25" evidence="2"/>
<dbReference type="NCBIfam" id="TIGR00221">
    <property type="entry name" value="nagA"/>
    <property type="match status" value="1"/>
</dbReference>
<evidence type="ECO:0000256" key="7">
    <source>
        <dbReference type="ARBA" id="ARBA00047647"/>
    </source>
</evidence>
<proteinExistence type="inferred from homology"/>
<dbReference type="Gene3D" id="3.20.20.140">
    <property type="entry name" value="Metal-dependent hydrolases"/>
    <property type="match status" value="1"/>
</dbReference>
<dbReference type="FunFam" id="3.20.20.140:FF:000004">
    <property type="entry name" value="N-acetylglucosamine-6-phosphate deacetylase"/>
    <property type="match status" value="1"/>
</dbReference>
<evidence type="ECO:0000256" key="1">
    <source>
        <dbReference type="ARBA" id="ARBA00010716"/>
    </source>
</evidence>
<sequence length="388" mass="42166">MTIYLINGKIVLRQGILADHVLVIRDGKIAEMLLTDEVNDLILKDHQVIDLKGGYICPGWIDIHCHGAVGVDVMDGDIKGLMKIARFKASQGVTGFVPTGITASFDQIERAVEVVAKATEINEDGAKILGFHMEGPFINPAKKGAHQEELIVPCDTAWTRKLKVNVPGRFIVTVAPETEGALDYIREMRKEGVLIAVGHTDGTYDDIRAAYEAGATHGVHTFNGMRGLHHREPGVVGAIMDLPLIAEVIVDGVHLHPAIVRILSKLKLPDKMVLITDAMRAAGLEDGEYELGGLKVWKKGKEARLADGTLAGSTLTMQEAVQNAVRMVGLSIVDVMQMAATNPARLLGLEDRKGSIEIGKNADLTLLTPDLEVRETIIEGRVVYQKFN</sequence>
<dbReference type="GO" id="GO:0008448">
    <property type="term" value="F:N-acetylglucosamine-6-phosphate deacetylase activity"/>
    <property type="evidence" value="ECO:0007669"/>
    <property type="project" value="UniProtKB-EC"/>
</dbReference>
<dbReference type="PIRSF" id="PIRSF038994">
    <property type="entry name" value="NagA"/>
    <property type="match status" value="1"/>
</dbReference>
<dbReference type="InterPro" id="IPR032466">
    <property type="entry name" value="Metal_Hydrolase"/>
</dbReference>
<dbReference type="GO" id="GO:0046872">
    <property type="term" value="F:metal ion binding"/>
    <property type="evidence" value="ECO:0007669"/>
    <property type="project" value="UniProtKB-KW"/>
</dbReference>
<feature type="binding site" evidence="12">
    <location>
        <position position="199"/>
    </location>
    <ligand>
        <name>Zn(2+)</name>
        <dbReference type="ChEBI" id="CHEBI:29105"/>
    </ligand>
</feature>
<dbReference type="RefSeq" id="WP_127015587.1">
    <property type="nucleotide sequence ID" value="NZ_CP016379.1"/>
</dbReference>
<comment type="catalytic activity">
    <reaction evidence="7">
        <text>N-acetyl-D-glucosamine 6-phosphate + H2O = D-glucosamine 6-phosphate + acetate</text>
        <dbReference type="Rhea" id="RHEA:22936"/>
        <dbReference type="ChEBI" id="CHEBI:15377"/>
        <dbReference type="ChEBI" id="CHEBI:30089"/>
        <dbReference type="ChEBI" id="CHEBI:57513"/>
        <dbReference type="ChEBI" id="CHEBI:58725"/>
        <dbReference type="EC" id="3.5.1.25"/>
    </reaction>
</comment>
<evidence type="ECO:0000256" key="2">
    <source>
        <dbReference type="ARBA" id="ARBA00011899"/>
    </source>
</evidence>
<feature type="binding site" evidence="12">
    <location>
        <position position="220"/>
    </location>
    <ligand>
        <name>Zn(2+)</name>
        <dbReference type="ChEBI" id="CHEBI:29105"/>
    </ligand>
</feature>
<evidence type="ECO:0000256" key="9">
    <source>
        <dbReference type="PIRNR" id="PIRNR038994"/>
    </source>
</evidence>
<dbReference type="Pfam" id="PF01979">
    <property type="entry name" value="Amidohydro_1"/>
    <property type="match status" value="1"/>
</dbReference>
<reference evidence="14 15" key="1">
    <citation type="submission" date="2016-07" db="EMBL/GenBank/DDBJ databases">
        <title>Genome and transcriptome analysis of iron-reducing fermentative bacteria Anoxybacter fermentans.</title>
        <authorList>
            <person name="Zeng X."/>
            <person name="Shao Z."/>
        </authorList>
    </citation>
    <scope>NUCLEOTIDE SEQUENCE [LARGE SCALE GENOMIC DNA]</scope>
    <source>
        <strain evidence="14 15">DY22613</strain>
    </source>
</reference>
<gene>
    <name evidence="14" type="ORF">BBF96_01890</name>
</gene>
<evidence type="ECO:0000256" key="8">
    <source>
        <dbReference type="ARBA" id="ARBA00060590"/>
    </source>
</evidence>
<evidence type="ECO:0000256" key="3">
    <source>
        <dbReference type="ARBA" id="ARBA00018029"/>
    </source>
</evidence>
<evidence type="ECO:0000313" key="15">
    <source>
        <dbReference type="Proteomes" id="UP000267250"/>
    </source>
</evidence>
<evidence type="ECO:0000313" key="14">
    <source>
        <dbReference type="EMBL" id="AZR72256.1"/>
    </source>
</evidence>
<protein>
    <recommendedName>
        <fullName evidence="3">N-acetylglucosamine-6-phosphate deacetylase</fullName>
        <ecNumber evidence="2">3.5.1.25</ecNumber>
    </recommendedName>
</protein>
<keyword evidence="15" id="KW-1185">Reference proteome</keyword>
<evidence type="ECO:0000256" key="10">
    <source>
        <dbReference type="PIRSR" id="PIRSR038994-1"/>
    </source>
</evidence>
<dbReference type="PANTHER" id="PTHR11113:SF14">
    <property type="entry name" value="N-ACETYLGLUCOSAMINE-6-PHOSPHATE DEACETYLASE"/>
    <property type="match status" value="1"/>
</dbReference>
<feature type="binding site" evidence="11">
    <location>
        <position position="231"/>
    </location>
    <ligand>
        <name>substrate</name>
    </ligand>
</feature>
<accession>A0A3Q9HP04</accession>
<dbReference type="OrthoDB" id="9776488at2"/>
<dbReference type="PANTHER" id="PTHR11113">
    <property type="entry name" value="N-ACETYLGLUCOSAMINE-6-PHOSPHATE DEACETYLASE"/>
    <property type="match status" value="1"/>
</dbReference>
<feature type="binding site" evidence="11">
    <location>
        <begin position="310"/>
        <end position="312"/>
    </location>
    <ligand>
        <name>substrate</name>
    </ligand>
</feature>
<dbReference type="InterPro" id="IPR006680">
    <property type="entry name" value="Amidohydro-rel"/>
</dbReference>
<feature type="binding site" evidence="12">
    <location>
        <position position="134"/>
    </location>
    <ligand>
        <name>Zn(2+)</name>
        <dbReference type="ChEBI" id="CHEBI:29105"/>
    </ligand>
</feature>